<dbReference type="Pfam" id="PF00149">
    <property type="entry name" value="Metallophos"/>
    <property type="match status" value="1"/>
</dbReference>
<keyword evidence="1" id="KW-0812">Transmembrane</keyword>
<dbReference type="GO" id="GO:0009245">
    <property type="term" value="P:lipid A biosynthetic process"/>
    <property type="evidence" value="ECO:0007669"/>
    <property type="project" value="TreeGrafter"/>
</dbReference>
<dbReference type="Proteomes" id="UP000830236">
    <property type="component" value="Chromosome"/>
</dbReference>
<dbReference type="InterPro" id="IPR029052">
    <property type="entry name" value="Metallo-depent_PP-like"/>
</dbReference>
<dbReference type="AlphaFoldDB" id="A0A9E7DD48"/>
<dbReference type="GO" id="GO:0016020">
    <property type="term" value="C:membrane"/>
    <property type="evidence" value="ECO:0007669"/>
    <property type="project" value="GOC"/>
</dbReference>
<proteinExistence type="predicted"/>
<evidence type="ECO:0000313" key="4">
    <source>
        <dbReference type="Proteomes" id="UP000830236"/>
    </source>
</evidence>
<evidence type="ECO:0000259" key="2">
    <source>
        <dbReference type="Pfam" id="PF00149"/>
    </source>
</evidence>
<sequence length="323" mass="33601">MSALKQLACAVGTVGGVGVATLGWSLIEARWPVLRRIEVPVLAPGSAPIKLLHIADLHLTGATKARVAWVRALADIEPDLVINTGDNLSTLGGVSALGEALEPLLAFPGAFVLGDHDRHGTVFRSPTRYLRRDPRSNDDPVADLPVLPWEEVRDMQLAGGWKDLDNCRDTVEAAGQLIELVGVADAHADDDAFPEPVAAGESAAGGASAAVVKIGVTHAPYQRVLDQMVADGAQLILAGHTHGGQLCLPGYGALVSNCDLPPAQASGLSTWPASFKAIHKGTAPASEDGQAYLHVSAGLGTSPFTPVRTACRPEATLLTLTAR</sequence>
<evidence type="ECO:0000256" key="1">
    <source>
        <dbReference type="SAM" id="Phobius"/>
    </source>
</evidence>
<gene>
    <name evidence="3" type="ORF">M3I41_00525</name>
</gene>
<dbReference type="EMBL" id="CP097095">
    <property type="protein sequence ID" value="UQF79800.1"/>
    <property type="molecule type" value="Genomic_DNA"/>
</dbReference>
<feature type="transmembrane region" description="Helical" evidence="1">
    <location>
        <begin position="7"/>
        <end position="27"/>
    </location>
</feature>
<name>A0A9E7DD48_9ACTO</name>
<keyword evidence="1" id="KW-0472">Membrane</keyword>
<dbReference type="InterPro" id="IPR004843">
    <property type="entry name" value="Calcineurin-like_PHP"/>
</dbReference>
<organism evidence="3 4">
    <name type="scientific">Actinomyces graevenitzii</name>
    <dbReference type="NCBI Taxonomy" id="55565"/>
    <lineage>
        <taxon>Bacteria</taxon>
        <taxon>Bacillati</taxon>
        <taxon>Actinomycetota</taxon>
        <taxon>Actinomycetes</taxon>
        <taxon>Actinomycetales</taxon>
        <taxon>Actinomycetaceae</taxon>
        <taxon>Actinomyces</taxon>
    </lineage>
</organism>
<dbReference type="KEGG" id="agh:M3I41_00525"/>
<protein>
    <submittedName>
        <fullName evidence="3">Metallophosphoesterase</fullName>
    </submittedName>
</protein>
<feature type="domain" description="Calcineurin-like phosphoesterase" evidence="2">
    <location>
        <begin position="50"/>
        <end position="243"/>
    </location>
</feature>
<dbReference type="PANTHER" id="PTHR31302:SF20">
    <property type="entry name" value="CONSERVED PROTEIN"/>
    <property type="match status" value="1"/>
</dbReference>
<dbReference type="SUPFAM" id="SSF56300">
    <property type="entry name" value="Metallo-dependent phosphatases"/>
    <property type="match status" value="1"/>
</dbReference>
<dbReference type="InterPro" id="IPR051158">
    <property type="entry name" value="Metallophosphoesterase_sf"/>
</dbReference>
<accession>A0A9E7DD48</accession>
<dbReference type="PANTHER" id="PTHR31302">
    <property type="entry name" value="TRANSMEMBRANE PROTEIN WITH METALLOPHOSPHOESTERASE DOMAIN-RELATED"/>
    <property type="match status" value="1"/>
</dbReference>
<dbReference type="Gene3D" id="3.60.21.10">
    <property type="match status" value="1"/>
</dbReference>
<evidence type="ECO:0000313" key="3">
    <source>
        <dbReference type="EMBL" id="UQF79800.1"/>
    </source>
</evidence>
<dbReference type="GO" id="GO:0008758">
    <property type="term" value="F:UDP-2,3-diacylglucosamine hydrolase activity"/>
    <property type="evidence" value="ECO:0007669"/>
    <property type="project" value="TreeGrafter"/>
</dbReference>
<reference evidence="3" key="1">
    <citation type="submission" date="2022-05" db="EMBL/GenBank/DDBJ databases">
        <title>Using nanopore sequencing to obtain complete genomes from saliva samples.</title>
        <authorList>
            <person name="Baker J.L."/>
        </authorList>
    </citation>
    <scope>NUCLEOTIDE SEQUENCE</scope>
    <source>
        <strain evidence="3">JCVI-JB-Ag32</strain>
    </source>
</reference>
<keyword evidence="1" id="KW-1133">Transmembrane helix</keyword>